<sequence length="221" mass="23199">MSLSTSPKLIKGGLVILPPGGTGAPTRTIALQYNPDSLARSYQVQGTGGDGGGERAQPFRLKGPAVETLRLEAEIDATDRLEFPAQHADTVEHGIAPQLAALESLVHPSTGDLQALDALAASGVLEIVPAEAPLVLFVWGRNRISPVRVTELSITEEAFDAALNPLRAKVSLSLRVLSTDDLGFRHRGGALFLNHLRARESLAAKSAASTLSTLGLTSLGE</sequence>
<evidence type="ECO:0000313" key="2">
    <source>
        <dbReference type="EMBL" id="TYT23822.1"/>
    </source>
</evidence>
<gene>
    <name evidence="2" type="ORF">FZO89_16525</name>
</gene>
<dbReference type="InterPro" id="IPR045361">
    <property type="entry name" value="CIS_tube_prot_N"/>
</dbReference>
<dbReference type="OrthoDB" id="661223at2"/>
<reference evidence="2 3" key="1">
    <citation type="submission" date="2019-08" db="EMBL/GenBank/DDBJ databases">
        <title>Luteimonas viscosus sp. nov., isolated from soil of a sunflower field.</title>
        <authorList>
            <person name="Jianli Z."/>
            <person name="Ying Z."/>
        </authorList>
    </citation>
    <scope>NUCLEOTIDE SEQUENCE [LARGE SCALE GENOMIC DNA]</scope>
    <source>
        <strain evidence="2 3">XBU10</strain>
    </source>
</reference>
<dbReference type="EMBL" id="VTFT01000002">
    <property type="protein sequence ID" value="TYT23822.1"/>
    <property type="molecule type" value="Genomic_DNA"/>
</dbReference>
<comment type="caution">
    <text evidence="2">The sequence shown here is derived from an EMBL/GenBank/DDBJ whole genome shotgun (WGS) entry which is preliminary data.</text>
</comment>
<keyword evidence="3" id="KW-1185">Reference proteome</keyword>
<proteinExistence type="predicted"/>
<dbReference type="AlphaFoldDB" id="A0A5D4XLQ0"/>
<feature type="domain" description="Contractile injection system tube protein N-terminal" evidence="1">
    <location>
        <begin position="26"/>
        <end position="176"/>
    </location>
</feature>
<protein>
    <recommendedName>
        <fullName evidence="1">Contractile injection system tube protein N-terminal domain-containing protein</fullName>
    </recommendedName>
</protein>
<accession>A0A5D4XLQ0</accession>
<evidence type="ECO:0000313" key="3">
    <source>
        <dbReference type="Proteomes" id="UP000324973"/>
    </source>
</evidence>
<evidence type="ECO:0000259" key="1">
    <source>
        <dbReference type="Pfam" id="PF19266"/>
    </source>
</evidence>
<organism evidence="2 3">
    <name type="scientific">Luteimonas viscosa</name>
    <dbReference type="NCBI Taxonomy" id="1132694"/>
    <lineage>
        <taxon>Bacteria</taxon>
        <taxon>Pseudomonadati</taxon>
        <taxon>Pseudomonadota</taxon>
        <taxon>Gammaproteobacteria</taxon>
        <taxon>Lysobacterales</taxon>
        <taxon>Lysobacteraceae</taxon>
        <taxon>Luteimonas</taxon>
    </lineage>
</organism>
<dbReference type="Pfam" id="PF19266">
    <property type="entry name" value="CIS_tube"/>
    <property type="match status" value="1"/>
</dbReference>
<name>A0A5D4XLQ0_9GAMM</name>
<dbReference type="Proteomes" id="UP000324973">
    <property type="component" value="Unassembled WGS sequence"/>
</dbReference>
<dbReference type="RefSeq" id="WP_149104522.1">
    <property type="nucleotide sequence ID" value="NZ_VTFT01000002.1"/>
</dbReference>